<dbReference type="Gene3D" id="3.50.7.10">
    <property type="entry name" value="GroEL"/>
    <property type="match status" value="1"/>
</dbReference>
<reference evidence="1 2" key="1">
    <citation type="journal article" date="2017" name="Genome Biol.">
        <title>New reference genome sequences of hot pepper reveal the massive evolution of plant disease-resistance genes by retroduplication.</title>
        <authorList>
            <person name="Kim S."/>
            <person name="Park J."/>
            <person name="Yeom S.I."/>
            <person name="Kim Y.M."/>
            <person name="Seo E."/>
            <person name="Kim K.T."/>
            <person name="Kim M.S."/>
            <person name="Lee J.M."/>
            <person name="Cheong K."/>
            <person name="Shin H.S."/>
            <person name="Kim S.B."/>
            <person name="Han K."/>
            <person name="Lee J."/>
            <person name="Park M."/>
            <person name="Lee H.A."/>
            <person name="Lee H.Y."/>
            <person name="Lee Y."/>
            <person name="Oh S."/>
            <person name="Lee J.H."/>
            <person name="Choi E."/>
            <person name="Choi E."/>
            <person name="Lee S.E."/>
            <person name="Jeon J."/>
            <person name="Kim H."/>
            <person name="Choi G."/>
            <person name="Song H."/>
            <person name="Lee J."/>
            <person name="Lee S.C."/>
            <person name="Kwon J.K."/>
            <person name="Lee H.Y."/>
            <person name="Koo N."/>
            <person name="Hong Y."/>
            <person name="Kim R.W."/>
            <person name="Kang W.H."/>
            <person name="Huh J.H."/>
            <person name="Kang B.C."/>
            <person name="Yang T.J."/>
            <person name="Lee Y.H."/>
            <person name="Bennetzen J.L."/>
            <person name="Choi D."/>
        </authorList>
    </citation>
    <scope>NUCLEOTIDE SEQUENCE [LARGE SCALE GENOMIC DNA]</scope>
    <source>
        <strain evidence="2">cv. PBC81</strain>
    </source>
</reference>
<dbReference type="Proteomes" id="UP000224567">
    <property type="component" value="Unassembled WGS sequence"/>
</dbReference>
<evidence type="ECO:0000313" key="1">
    <source>
        <dbReference type="EMBL" id="PHT54732.1"/>
    </source>
</evidence>
<dbReference type="SUPFAM" id="SSF52029">
    <property type="entry name" value="GroEL apical domain-like"/>
    <property type="match status" value="1"/>
</dbReference>
<dbReference type="EMBL" id="MLFT02000002">
    <property type="protein sequence ID" value="PHT54732.1"/>
    <property type="molecule type" value="Genomic_DNA"/>
</dbReference>
<protein>
    <submittedName>
        <fullName evidence="1">Uncharacterized protein</fullName>
    </submittedName>
</protein>
<reference evidence="2" key="2">
    <citation type="journal article" date="2017" name="J. Anim. Genet.">
        <title>Multiple reference genome sequences of hot pepper reveal the massive evolution of plant disease resistance genes by retroduplication.</title>
        <authorList>
            <person name="Kim S."/>
            <person name="Park J."/>
            <person name="Yeom S.-I."/>
            <person name="Kim Y.-M."/>
            <person name="Seo E."/>
            <person name="Kim K.-T."/>
            <person name="Kim M.-S."/>
            <person name="Lee J.M."/>
            <person name="Cheong K."/>
            <person name="Shin H.-S."/>
            <person name="Kim S.-B."/>
            <person name="Han K."/>
            <person name="Lee J."/>
            <person name="Park M."/>
            <person name="Lee H.-A."/>
            <person name="Lee H.-Y."/>
            <person name="Lee Y."/>
            <person name="Oh S."/>
            <person name="Lee J.H."/>
            <person name="Choi E."/>
            <person name="Choi E."/>
            <person name="Lee S.E."/>
            <person name="Jeon J."/>
            <person name="Kim H."/>
            <person name="Choi G."/>
            <person name="Song H."/>
            <person name="Lee J."/>
            <person name="Lee S.-C."/>
            <person name="Kwon J.-K."/>
            <person name="Lee H.-Y."/>
            <person name="Koo N."/>
            <person name="Hong Y."/>
            <person name="Kim R.W."/>
            <person name="Kang W.-H."/>
            <person name="Huh J.H."/>
            <person name="Kang B.-C."/>
            <person name="Yang T.-J."/>
            <person name="Lee Y.-H."/>
            <person name="Bennetzen J.L."/>
            <person name="Choi D."/>
        </authorList>
    </citation>
    <scope>NUCLEOTIDE SEQUENCE [LARGE SCALE GENOMIC DNA]</scope>
    <source>
        <strain evidence="2">cv. PBC81</strain>
    </source>
</reference>
<dbReference type="STRING" id="33114.A0A2G2XB49"/>
<gene>
    <name evidence="1" type="ORF">CQW23_03218</name>
</gene>
<evidence type="ECO:0000313" key="2">
    <source>
        <dbReference type="Proteomes" id="UP000224567"/>
    </source>
</evidence>
<dbReference type="InterPro" id="IPR027409">
    <property type="entry name" value="GroEL-like_apical_dom_sf"/>
</dbReference>
<comment type="caution">
    <text evidence="1">The sequence shown here is derived from an EMBL/GenBank/DDBJ whole genome shotgun (WGS) entry which is preliminary data.</text>
</comment>
<proteinExistence type="predicted"/>
<dbReference type="AlphaFoldDB" id="A0A2G2XB49"/>
<dbReference type="OrthoDB" id="1739250at2759"/>
<accession>A0A2G2XB49</accession>
<keyword evidence="2" id="KW-1185">Reference proteome</keyword>
<organism evidence="1 2">
    <name type="scientific">Capsicum baccatum</name>
    <name type="common">Peruvian pepper</name>
    <dbReference type="NCBI Taxonomy" id="33114"/>
    <lineage>
        <taxon>Eukaryota</taxon>
        <taxon>Viridiplantae</taxon>
        <taxon>Streptophyta</taxon>
        <taxon>Embryophyta</taxon>
        <taxon>Tracheophyta</taxon>
        <taxon>Spermatophyta</taxon>
        <taxon>Magnoliopsida</taxon>
        <taxon>eudicotyledons</taxon>
        <taxon>Gunneridae</taxon>
        <taxon>Pentapetalae</taxon>
        <taxon>asterids</taxon>
        <taxon>lamiids</taxon>
        <taxon>Solanales</taxon>
        <taxon>Solanaceae</taxon>
        <taxon>Solanoideae</taxon>
        <taxon>Capsiceae</taxon>
        <taxon>Capsicum</taxon>
    </lineage>
</organism>
<name>A0A2G2XB49_CAPBA</name>
<sequence length="126" mass="14622">MLRISSHCPYPSLRSLIHVLNRSDVRHRDPLRLQASPKNLPRDLVIRLLQVNKYHVKIPPPLSILLYQRPHKVEGLVLDHGSRHPDMKRRAENCYILTCNVSLEYEKRPVIASQLLLIDEVIRAGL</sequence>